<keyword evidence="3" id="KW-1185">Reference proteome</keyword>
<protein>
    <submittedName>
        <fullName evidence="2">Flagellar protein FlhE</fullName>
    </submittedName>
</protein>
<evidence type="ECO:0000313" key="2">
    <source>
        <dbReference type="EMBL" id="SDN88856.1"/>
    </source>
</evidence>
<dbReference type="AlphaFoldDB" id="A0A1H0F2U9"/>
<evidence type="ECO:0000256" key="1">
    <source>
        <dbReference type="SAM" id="SignalP"/>
    </source>
</evidence>
<dbReference type="RefSeq" id="WP_089677142.1">
    <property type="nucleotide sequence ID" value="NZ_FNIV01000002.1"/>
</dbReference>
<keyword evidence="2" id="KW-0282">Flagellum</keyword>
<evidence type="ECO:0000313" key="3">
    <source>
        <dbReference type="Proteomes" id="UP000199075"/>
    </source>
</evidence>
<feature type="chain" id="PRO_5011638519" evidence="1">
    <location>
        <begin position="25"/>
        <end position="135"/>
    </location>
</feature>
<name>A0A1H0F2U9_9GAMM</name>
<organism evidence="2 3">
    <name type="scientific">Halomonas shengliensis</name>
    <dbReference type="NCBI Taxonomy" id="419597"/>
    <lineage>
        <taxon>Bacteria</taxon>
        <taxon>Pseudomonadati</taxon>
        <taxon>Pseudomonadota</taxon>
        <taxon>Gammaproteobacteria</taxon>
        <taxon>Oceanospirillales</taxon>
        <taxon>Halomonadaceae</taxon>
        <taxon>Halomonas</taxon>
    </lineage>
</organism>
<dbReference type="InterPro" id="IPR009420">
    <property type="entry name" value="FlhE"/>
</dbReference>
<sequence length="135" mass="14512">MRSRRYAALALALCLMTPAWPSLGAGSWVASHTGPRVALADATTRSQPLVPPTRLAAGSRITRVSWRFELPEAGQVTGRLCHPLRCIPLSSQRGSTEGLAGLDADAPLTFHFRLARPGPAVETRGLQVIVNYREG</sequence>
<keyword evidence="2" id="KW-0969">Cilium</keyword>
<dbReference type="Pfam" id="PF06366">
    <property type="entry name" value="FlhE"/>
    <property type="match status" value="1"/>
</dbReference>
<proteinExistence type="predicted"/>
<dbReference type="EMBL" id="FNIV01000002">
    <property type="protein sequence ID" value="SDN88856.1"/>
    <property type="molecule type" value="Genomic_DNA"/>
</dbReference>
<keyword evidence="1" id="KW-0732">Signal</keyword>
<accession>A0A1H0F2U9</accession>
<reference evidence="3" key="1">
    <citation type="submission" date="2016-10" db="EMBL/GenBank/DDBJ databases">
        <authorList>
            <person name="Varghese N."/>
            <person name="Submissions S."/>
        </authorList>
    </citation>
    <scope>NUCLEOTIDE SEQUENCE [LARGE SCALE GENOMIC DNA]</scope>
    <source>
        <strain evidence="3">CGMCC 1.6444</strain>
    </source>
</reference>
<dbReference type="Proteomes" id="UP000199075">
    <property type="component" value="Unassembled WGS sequence"/>
</dbReference>
<gene>
    <name evidence="2" type="ORF">SAMN04487957_102287</name>
</gene>
<dbReference type="OrthoDB" id="7064581at2"/>
<keyword evidence="2" id="KW-0966">Cell projection</keyword>
<feature type="signal peptide" evidence="1">
    <location>
        <begin position="1"/>
        <end position="24"/>
    </location>
</feature>
<dbReference type="STRING" id="419597.SAMN04487957_102287"/>